<feature type="region of interest" description="Disordered" evidence="1">
    <location>
        <begin position="458"/>
        <end position="482"/>
    </location>
</feature>
<dbReference type="AlphaFoldDB" id="A0A1Q9BZY0"/>
<keyword evidence="3" id="KW-1185">Reference proteome</keyword>
<dbReference type="EMBL" id="LSRX01002091">
    <property type="protein sequence ID" value="OLP76234.1"/>
    <property type="molecule type" value="Genomic_DNA"/>
</dbReference>
<organism evidence="2 3">
    <name type="scientific">Symbiodinium microadriaticum</name>
    <name type="common">Dinoflagellate</name>
    <name type="synonym">Zooxanthella microadriatica</name>
    <dbReference type="NCBI Taxonomy" id="2951"/>
    <lineage>
        <taxon>Eukaryota</taxon>
        <taxon>Sar</taxon>
        <taxon>Alveolata</taxon>
        <taxon>Dinophyceae</taxon>
        <taxon>Suessiales</taxon>
        <taxon>Symbiodiniaceae</taxon>
        <taxon>Symbiodinium</taxon>
    </lineage>
</organism>
<evidence type="ECO:0000313" key="3">
    <source>
        <dbReference type="Proteomes" id="UP000186817"/>
    </source>
</evidence>
<protein>
    <submittedName>
        <fullName evidence="2">Uncharacterized protein</fullName>
    </submittedName>
</protein>
<proteinExistence type="predicted"/>
<evidence type="ECO:0000256" key="1">
    <source>
        <dbReference type="SAM" id="MobiDB-lite"/>
    </source>
</evidence>
<accession>A0A1Q9BZY0</accession>
<dbReference type="Proteomes" id="UP000186817">
    <property type="component" value="Unassembled WGS sequence"/>
</dbReference>
<sequence>MGGNLLGTGPPANISLRRLTVGKALTAPARLWPAVRHASITSRNACRCCEPLLARSSEALGGNKPGMRQVETHHSVQTLCPDGLWVRRYGHPDFVKAHVSNLDAESGLLQNLQTLLTLKARAFWAVPRAQCLFRNARLQTYCHTPAPATTRFGPWSTVCWVARPSGSDAAAREVVSAAELWRPRPFVAACTIDFAPKRPACARTRGEPAPPCLRTAAGLGKWTALGHTGSHAFSADTSVVRRSMQTDTAASPAPAQAFSIKRVPIHTLEYPKSVAKPELKTLGLQISRILSLPATYGYGVITSPVSGAWTTRREEAATFVRLLARARAASAPTAVRFPLFMSVGVLEDLSVELGAESTQFVHIVKAIEAKPGHAAPPAPGMRVYSKRKTARQNAYKTQGTQLARARARESPARLRPAVQRASLHRWTGMLAVAAQRALAYSLLELPLAAADECDGTDPPLGDLLADARDTEPVPASRLPAPC</sequence>
<evidence type="ECO:0000313" key="2">
    <source>
        <dbReference type="EMBL" id="OLP76234.1"/>
    </source>
</evidence>
<name>A0A1Q9BZY0_SYMMI</name>
<gene>
    <name evidence="2" type="ORF">AK812_SmicGene43859</name>
</gene>
<reference evidence="2 3" key="1">
    <citation type="submission" date="2016-02" db="EMBL/GenBank/DDBJ databases">
        <title>Genome analysis of coral dinoflagellate symbionts highlights evolutionary adaptations to a symbiotic lifestyle.</title>
        <authorList>
            <person name="Aranda M."/>
            <person name="Li Y."/>
            <person name="Liew Y.J."/>
            <person name="Baumgarten S."/>
            <person name="Simakov O."/>
            <person name="Wilson M."/>
            <person name="Piel J."/>
            <person name="Ashoor H."/>
            <person name="Bougouffa S."/>
            <person name="Bajic V.B."/>
            <person name="Ryu T."/>
            <person name="Ravasi T."/>
            <person name="Bayer T."/>
            <person name="Micklem G."/>
            <person name="Kim H."/>
            <person name="Bhak J."/>
            <person name="Lajeunesse T.C."/>
            <person name="Voolstra C.R."/>
        </authorList>
    </citation>
    <scope>NUCLEOTIDE SEQUENCE [LARGE SCALE GENOMIC DNA]</scope>
    <source>
        <strain evidence="2 3">CCMP2467</strain>
    </source>
</reference>
<comment type="caution">
    <text evidence="2">The sequence shown here is derived from an EMBL/GenBank/DDBJ whole genome shotgun (WGS) entry which is preliminary data.</text>
</comment>